<dbReference type="EMBL" id="GBXM01055271">
    <property type="protein sequence ID" value="JAH53306.1"/>
    <property type="molecule type" value="Transcribed_RNA"/>
</dbReference>
<name>A0A0E9TIB4_ANGAN</name>
<reference evidence="1" key="2">
    <citation type="journal article" date="2015" name="Fish Shellfish Immunol.">
        <title>Early steps in the European eel (Anguilla anguilla)-Vibrio vulnificus interaction in the gills: Role of the RtxA13 toxin.</title>
        <authorList>
            <person name="Callol A."/>
            <person name="Pajuelo D."/>
            <person name="Ebbesson L."/>
            <person name="Teles M."/>
            <person name="MacKenzie S."/>
            <person name="Amaro C."/>
        </authorList>
    </citation>
    <scope>NUCLEOTIDE SEQUENCE</scope>
</reference>
<organism evidence="1">
    <name type="scientific">Anguilla anguilla</name>
    <name type="common">European freshwater eel</name>
    <name type="synonym">Muraena anguilla</name>
    <dbReference type="NCBI Taxonomy" id="7936"/>
    <lineage>
        <taxon>Eukaryota</taxon>
        <taxon>Metazoa</taxon>
        <taxon>Chordata</taxon>
        <taxon>Craniata</taxon>
        <taxon>Vertebrata</taxon>
        <taxon>Euteleostomi</taxon>
        <taxon>Actinopterygii</taxon>
        <taxon>Neopterygii</taxon>
        <taxon>Teleostei</taxon>
        <taxon>Anguilliformes</taxon>
        <taxon>Anguillidae</taxon>
        <taxon>Anguilla</taxon>
    </lineage>
</organism>
<dbReference type="AlphaFoldDB" id="A0A0E9TIB4"/>
<sequence length="40" mass="4601">MYTGGHKMCVTNELQICRSPRWNYLSKGFLRQTVSVLPVS</sequence>
<evidence type="ECO:0000313" key="1">
    <source>
        <dbReference type="EMBL" id="JAH53306.1"/>
    </source>
</evidence>
<proteinExistence type="predicted"/>
<reference evidence="1" key="1">
    <citation type="submission" date="2014-11" db="EMBL/GenBank/DDBJ databases">
        <authorList>
            <person name="Amaro Gonzalez C."/>
        </authorList>
    </citation>
    <scope>NUCLEOTIDE SEQUENCE</scope>
</reference>
<accession>A0A0E9TIB4</accession>
<protein>
    <submittedName>
        <fullName evidence="1">Uncharacterized protein</fullName>
    </submittedName>
</protein>